<evidence type="ECO:0000313" key="3">
    <source>
        <dbReference type="Proteomes" id="UP000559182"/>
    </source>
</evidence>
<dbReference type="GO" id="GO:0005829">
    <property type="term" value="C:cytosol"/>
    <property type="evidence" value="ECO:0007669"/>
    <property type="project" value="TreeGrafter"/>
</dbReference>
<feature type="region of interest" description="Disordered" evidence="1">
    <location>
        <begin position="366"/>
        <end position="387"/>
    </location>
</feature>
<dbReference type="InterPro" id="IPR041164">
    <property type="entry name" value="LDcluster4"/>
</dbReference>
<dbReference type="Proteomes" id="UP000559182">
    <property type="component" value="Unassembled WGS sequence"/>
</dbReference>
<dbReference type="Pfam" id="PF18306">
    <property type="entry name" value="LDcluster4"/>
    <property type="match status" value="1"/>
</dbReference>
<dbReference type="PANTHER" id="PTHR43393">
    <property type="entry name" value="CYTOKININ RIBOSIDE 5'-MONOPHOSPHATE PHOSPHORIBOHYDROLASE"/>
    <property type="match status" value="1"/>
</dbReference>
<accession>A0A839N6I7</accession>
<dbReference type="InterPro" id="IPR052341">
    <property type="entry name" value="LOG_family_nucleotidases"/>
</dbReference>
<dbReference type="AlphaFoldDB" id="A0A839N6I7"/>
<name>A0A839N6I7_9MICO</name>
<keyword evidence="3" id="KW-1185">Reference proteome</keyword>
<dbReference type="RefSeq" id="WP_183320531.1">
    <property type="nucleotide sequence ID" value="NZ_JACHVQ010000001.1"/>
</dbReference>
<comment type="caution">
    <text evidence="2">The sequence shown here is derived from an EMBL/GenBank/DDBJ whole genome shotgun (WGS) entry which is preliminary data.</text>
</comment>
<organism evidence="2 3">
    <name type="scientific">Flexivirga oryzae</name>
    <dbReference type="NCBI Taxonomy" id="1794944"/>
    <lineage>
        <taxon>Bacteria</taxon>
        <taxon>Bacillati</taxon>
        <taxon>Actinomycetota</taxon>
        <taxon>Actinomycetes</taxon>
        <taxon>Micrococcales</taxon>
        <taxon>Dermacoccaceae</taxon>
        <taxon>Flexivirga</taxon>
    </lineage>
</organism>
<sequence>MSTSEVESLAKLRRLLADGSSVQDLRLQDLDLTEVESQLMAIDDFTGVVVLGGRMSDRLHRHLRLHGALVFPADPGVPFDAWRTHLYRPRELYAGLRDGGYVATPDARTYQWSLDPDSEQDVYSSLLRAIHDDSVRDALAEFVRGRRVVGVMGGHAVARGSADYAEAAHLGHSLASTGALVATGGGPGAMEAANLGALCVDPDLLEPALAQLATVPSFRPDITAWATVAFEVRDRVTSDTGAPRSLGIPTWFYGHEPPNAFGNRTAKYFSNALREDVLLKVCNGGIIVLPGAAGTVQEIFQVATALYYADGAVPLPPLVLVGREHWQRNVPVWDALQALAADRVMAGAIHLVDDVDSACRTIGRIGDTQRSIDQPSGGDQDRWPTTP</sequence>
<dbReference type="PANTHER" id="PTHR43393:SF3">
    <property type="entry name" value="LYSINE DECARBOXYLASE-LIKE PROTEIN"/>
    <property type="match status" value="1"/>
</dbReference>
<dbReference type="Gene3D" id="3.40.50.450">
    <property type="match status" value="1"/>
</dbReference>
<evidence type="ECO:0000313" key="2">
    <source>
        <dbReference type="EMBL" id="MBB2892379.1"/>
    </source>
</evidence>
<proteinExistence type="predicted"/>
<gene>
    <name evidence="2" type="ORF">FHU39_002363</name>
</gene>
<protein>
    <submittedName>
        <fullName evidence="2">Putative Rossmann-fold nucleotide-binding protein</fullName>
    </submittedName>
</protein>
<evidence type="ECO:0000256" key="1">
    <source>
        <dbReference type="SAM" id="MobiDB-lite"/>
    </source>
</evidence>
<dbReference type="EMBL" id="JACHVQ010000001">
    <property type="protein sequence ID" value="MBB2892379.1"/>
    <property type="molecule type" value="Genomic_DNA"/>
</dbReference>
<dbReference type="SUPFAM" id="SSF102405">
    <property type="entry name" value="MCP/YpsA-like"/>
    <property type="match status" value="1"/>
</dbReference>
<reference evidence="2 3" key="1">
    <citation type="submission" date="2020-08" db="EMBL/GenBank/DDBJ databases">
        <title>Sequencing the genomes of 1000 actinobacteria strains.</title>
        <authorList>
            <person name="Klenk H.-P."/>
        </authorList>
    </citation>
    <scope>NUCLEOTIDE SEQUENCE [LARGE SCALE GENOMIC DNA]</scope>
    <source>
        <strain evidence="2 3">DSM 105369</strain>
    </source>
</reference>